<organism evidence="1 2">
    <name type="scientific">Paspalum vaginatum</name>
    <name type="common">seashore paspalum</name>
    <dbReference type="NCBI Taxonomy" id="158149"/>
    <lineage>
        <taxon>Eukaryota</taxon>
        <taxon>Viridiplantae</taxon>
        <taxon>Streptophyta</taxon>
        <taxon>Embryophyta</taxon>
        <taxon>Tracheophyta</taxon>
        <taxon>Spermatophyta</taxon>
        <taxon>Magnoliopsida</taxon>
        <taxon>Liliopsida</taxon>
        <taxon>Poales</taxon>
        <taxon>Poaceae</taxon>
        <taxon>PACMAD clade</taxon>
        <taxon>Panicoideae</taxon>
        <taxon>Andropogonodae</taxon>
        <taxon>Paspaleae</taxon>
        <taxon>Paspalinae</taxon>
        <taxon>Paspalum</taxon>
    </lineage>
</organism>
<dbReference type="AlphaFoldDB" id="A0A9W7XB05"/>
<gene>
    <name evidence="1" type="ORF">BS78_K263400</name>
</gene>
<protein>
    <submittedName>
        <fullName evidence="1">Uncharacterized protein</fullName>
    </submittedName>
</protein>
<comment type="caution">
    <text evidence="1">The sequence shown here is derived from an EMBL/GenBank/DDBJ whole genome shotgun (WGS) entry which is preliminary data.</text>
</comment>
<reference evidence="1 2" key="1">
    <citation type="submission" date="2022-10" db="EMBL/GenBank/DDBJ databases">
        <title>WGS assembly of Paspalum vaginatum 540-79.</title>
        <authorList>
            <person name="Sun G."/>
            <person name="Wase N."/>
            <person name="Shu S."/>
            <person name="Jenkins J."/>
            <person name="Zhou B."/>
            <person name="Torres-Rodriguez J."/>
            <person name="Chen C."/>
            <person name="Sandor L."/>
            <person name="Plott C."/>
            <person name="Yoshinga Y."/>
            <person name="Daum C."/>
            <person name="Qi P."/>
            <person name="Barry K."/>
            <person name="Lipzen A."/>
            <person name="Berry L."/>
            <person name="Pedersen C."/>
            <person name="Gottilla T."/>
            <person name="Foltz A."/>
            <person name="Yu H."/>
            <person name="O'Malley R."/>
            <person name="Zhang C."/>
            <person name="Devos K."/>
            <person name="Sigmon B."/>
            <person name="Yu B."/>
            <person name="Obata T."/>
            <person name="Schmutz J."/>
            <person name="Schnable J."/>
        </authorList>
    </citation>
    <scope>NUCLEOTIDE SEQUENCE [LARGE SCALE GENOMIC DNA]</scope>
    <source>
        <strain evidence="2">cv. 540-79</strain>
    </source>
</reference>
<dbReference type="EMBL" id="MU629746">
    <property type="protein sequence ID" value="KAJ1255332.1"/>
    <property type="molecule type" value="Genomic_DNA"/>
</dbReference>
<proteinExistence type="predicted"/>
<dbReference type="Proteomes" id="UP001164776">
    <property type="component" value="Unassembled WGS sequence"/>
</dbReference>
<keyword evidence="2" id="KW-1185">Reference proteome</keyword>
<sequence length="227" mass="25440">MASKIIWGRSQRIAVWAVDRDSAAEWKWRRNEHFEHMIQDRLDVKVAKLVVEVVEKEDYNNAKSQSSVGSKAISCVTSKEPVCPSVCGEGGEDTSTSLDQSEHAEYIVDWSTLTIIPEADADGDPNILVDEDKIYEAMGFKAADDIAEQQGSEEVPIPIIPIELQLDMMDAVVDVDDRANAEPVMDWDRDNSDMSVGTFFPCMYDLRLAVNEFELGTEKSDKTKFRG</sequence>
<dbReference type="OrthoDB" id="696536at2759"/>
<name>A0A9W7XB05_9POAL</name>
<accession>A0A9W7XB05</accession>
<evidence type="ECO:0000313" key="1">
    <source>
        <dbReference type="EMBL" id="KAJ1255332.1"/>
    </source>
</evidence>
<evidence type="ECO:0000313" key="2">
    <source>
        <dbReference type="Proteomes" id="UP001164776"/>
    </source>
</evidence>